<sequence length="123" mass="13803">MEVIRPRNTEQGPPHSTERDLFEENPPSRPFELEINGSICSDPADILSNFDDHFFQKDKPSNQEHITAEAIKKKSAPGMDGLTVQLNLLCLNSLVGPLATIFNSCSKILEKILLNRLKQLAQF</sequence>
<dbReference type="EMBL" id="JAOYFB010000002">
    <property type="protein sequence ID" value="KAK4007144.1"/>
    <property type="molecule type" value="Genomic_DNA"/>
</dbReference>
<feature type="region of interest" description="Disordered" evidence="1">
    <location>
        <begin position="1"/>
        <end position="28"/>
    </location>
</feature>
<dbReference type="Proteomes" id="UP001234178">
    <property type="component" value="Unassembled WGS sequence"/>
</dbReference>
<comment type="caution">
    <text evidence="2">The sequence shown here is derived from an EMBL/GenBank/DDBJ whole genome shotgun (WGS) entry which is preliminary data.</text>
</comment>
<gene>
    <name evidence="2" type="ORF">OUZ56_012305</name>
</gene>
<name>A0ABQ9Z2L8_9CRUS</name>
<organism evidence="2 3">
    <name type="scientific">Daphnia magna</name>
    <dbReference type="NCBI Taxonomy" id="35525"/>
    <lineage>
        <taxon>Eukaryota</taxon>
        <taxon>Metazoa</taxon>
        <taxon>Ecdysozoa</taxon>
        <taxon>Arthropoda</taxon>
        <taxon>Crustacea</taxon>
        <taxon>Branchiopoda</taxon>
        <taxon>Diplostraca</taxon>
        <taxon>Cladocera</taxon>
        <taxon>Anomopoda</taxon>
        <taxon>Daphniidae</taxon>
        <taxon>Daphnia</taxon>
    </lineage>
</organism>
<evidence type="ECO:0000313" key="3">
    <source>
        <dbReference type="Proteomes" id="UP001234178"/>
    </source>
</evidence>
<keyword evidence="3" id="KW-1185">Reference proteome</keyword>
<reference evidence="2 3" key="1">
    <citation type="journal article" date="2023" name="Nucleic Acids Res.">
        <title>The hologenome of Daphnia magna reveals possible DNA methylation and microbiome-mediated evolution of the host genome.</title>
        <authorList>
            <person name="Chaturvedi A."/>
            <person name="Li X."/>
            <person name="Dhandapani V."/>
            <person name="Marshall H."/>
            <person name="Kissane S."/>
            <person name="Cuenca-Cambronero M."/>
            <person name="Asole G."/>
            <person name="Calvet F."/>
            <person name="Ruiz-Romero M."/>
            <person name="Marangio P."/>
            <person name="Guigo R."/>
            <person name="Rago D."/>
            <person name="Mirbahai L."/>
            <person name="Eastwood N."/>
            <person name="Colbourne J.K."/>
            <person name="Zhou J."/>
            <person name="Mallon E."/>
            <person name="Orsini L."/>
        </authorList>
    </citation>
    <scope>NUCLEOTIDE SEQUENCE [LARGE SCALE GENOMIC DNA]</scope>
    <source>
        <strain evidence="2">LRV0_1</strain>
    </source>
</reference>
<accession>A0ABQ9Z2L8</accession>
<protein>
    <recommendedName>
        <fullName evidence="4">Reverse transcriptase domain-containing protein</fullName>
    </recommendedName>
</protein>
<proteinExistence type="predicted"/>
<evidence type="ECO:0000313" key="2">
    <source>
        <dbReference type="EMBL" id="KAK4007144.1"/>
    </source>
</evidence>
<evidence type="ECO:0000256" key="1">
    <source>
        <dbReference type="SAM" id="MobiDB-lite"/>
    </source>
</evidence>
<evidence type="ECO:0008006" key="4">
    <source>
        <dbReference type="Google" id="ProtNLM"/>
    </source>
</evidence>